<accession>A0AAD7J8H7</accession>
<feature type="compositionally biased region" description="Basic residues" evidence="1">
    <location>
        <begin position="256"/>
        <end position="265"/>
    </location>
</feature>
<feature type="region of interest" description="Disordered" evidence="1">
    <location>
        <begin position="165"/>
        <end position="313"/>
    </location>
</feature>
<feature type="region of interest" description="Disordered" evidence="1">
    <location>
        <begin position="360"/>
        <end position="416"/>
    </location>
</feature>
<feature type="compositionally biased region" description="Basic and acidic residues" evidence="1">
    <location>
        <begin position="390"/>
        <end position="414"/>
    </location>
</feature>
<proteinExistence type="predicted"/>
<sequence>MNEWEMGAANTAGKRIRVASTLEARTQARSGSASDTWASASTRGAPMPTTHTLRNRNSAVSISLLLPWATMRKRASGPGLAPYLPLTRTSVSAWVTQTTSRRCTRWRSKSSRSAYSAHGGRFRWGCMCIQGRRFRMCLRVWGRGRFAGDVVVRAGVSALPARFSPPRVETRRRSGSGRREREEGRRAARVGRGLLPVVKKARAREGRDRESNVRESNVRDGDRGGDRGERERERDRLGRSRASSRAGRVRADSHTSHHSHSHSNPHNRADSNSHNNPSSDSATTNTNTHAARAPYTSARRAPLPPPHRRRIYTDDSDPLQAAVHAGKVRWSALIRARREGRDVGVLGAGGELFFGAGTTAATSAAGSKKEKEREKALGQAGLGMGVPGGGKDKEKEKEREKEKDKEREREKDVPLTEAVGRFMGGWGGAVRQGMGGFEAGGAV</sequence>
<organism evidence="2 3">
    <name type="scientific">Mycena metata</name>
    <dbReference type="NCBI Taxonomy" id="1033252"/>
    <lineage>
        <taxon>Eukaryota</taxon>
        <taxon>Fungi</taxon>
        <taxon>Dikarya</taxon>
        <taxon>Basidiomycota</taxon>
        <taxon>Agaricomycotina</taxon>
        <taxon>Agaricomycetes</taxon>
        <taxon>Agaricomycetidae</taxon>
        <taxon>Agaricales</taxon>
        <taxon>Marasmiineae</taxon>
        <taxon>Mycenaceae</taxon>
        <taxon>Mycena</taxon>
    </lineage>
</organism>
<feature type="region of interest" description="Disordered" evidence="1">
    <location>
        <begin position="23"/>
        <end position="53"/>
    </location>
</feature>
<feature type="compositionally biased region" description="Basic and acidic residues" evidence="1">
    <location>
        <begin position="168"/>
        <end position="186"/>
    </location>
</feature>
<dbReference type="EMBL" id="JARKIB010000040">
    <property type="protein sequence ID" value="KAJ7759094.1"/>
    <property type="molecule type" value="Genomic_DNA"/>
</dbReference>
<evidence type="ECO:0000313" key="3">
    <source>
        <dbReference type="Proteomes" id="UP001215598"/>
    </source>
</evidence>
<feature type="compositionally biased region" description="Polar residues" evidence="1">
    <location>
        <begin position="23"/>
        <end position="42"/>
    </location>
</feature>
<evidence type="ECO:0000256" key="1">
    <source>
        <dbReference type="SAM" id="MobiDB-lite"/>
    </source>
</evidence>
<feature type="compositionally biased region" description="Gly residues" evidence="1">
    <location>
        <begin position="380"/>
        <end position="389"/>
    </location>
</feature>
<feature type="compositionally biased region" description="Basic and acidic residues" evidence="1">
    <location>
        <begin position="203"/>
        <end position="238"/>
    </location>
</feature>
<protein>
    <submittedName>
        <fullName evidence="2">Uncharacterized protein</fullName>
    </submittedName>
</protein>
<dbReference type="Proteomes" id="UP001215598">
    <property type="component" value="Unassembled WGS sequence"/>
</dbReference>
<feature type="compositionally biased region" description="Basic and acidic residues" evidence="1">
    <location>
        <begin position="367"/>
        <end position="376"/>
    </location>
</feature>
<keyword evidence="3" id="KW-1185">Reference proteome</keyword>
<comment type="caution">
    <text evidence="2">The sequence shown here is derived from an EMBL/GenBank/DDBJ whole genome shotgun (WGS) entry which is preliminary data.</text>
</comment>
<name>A0AAD7J8H7_9AGAR</name>
<reference evidence="2" key="1">
    <citation type="submission" date="2023-03" db="EMBL/GenBank/DDBJ databases">
        <title>Massive genome expansion in bonnet fungi (Mycena s.s.) driven by repeated elements and novel gene families across ecological guilds.</title>
        <authorList>
            <consortium name="Lawrence Berkeley National Laboratory"/>
            <person name="Harder C.B."/>
            <person name="Miyauchi S."/>
            <person name="Viragh M."/>
            <person name="Kuo A."/>
            <person name="Thoen E."/>
            <person name="Andreopoulos B."/>
            <person name="Lu D."/>
            <person name="Skrede I."/>
            <person name="Drula E."/>
            <person name="Henrissat B."/>
            <person name="Morin E."/>
            <person name="Kohler A."/>
            <person name="Barry K."/>
            <person name="LaButti K."/>
            <person name="Morin E."/>
            <person name="Salamov A."/>
            <person name="Lipzen A."/>
            <person name="Mereny Z."/>
            <person name="Hegedus B."/>
            <person name="Baldrian P."/>
            <person name="Stursova M."/>
            <person name="Weitz H."/>
            <person name="Taylor A."/>
            <person name="Grigoriev I.V."/>
            <person name="Nagy L.G."/>
            <person name="Martin F."/>
            <person name="Kauserud H."/>
        </authorList>
    </citation>
    <scope>NUCLEOTIDE SEQUENCE</scope>
    <source>
        <strain evidence="2">CBHHK182m</strain>
    </source>
</reference>
<dbReference type="AlphaFoldDB" id="A0AAD7J8H7"/>
<gene>
    <name evidence="2" type="ORF">B0H16DRAFT_629732</name>
</gene>
<feature type="compositionally biased region" description="Low complexity" evidence="1">
    <location>
        <begin position="270"/>
        <end position="301"/>
    </location>
</feature>
<evidence type="ECO:0000313" key="2">
    <source>
        <dbReference type="EMBL" id="KAJ7759094.1"/>
    </source>
</evidence>